<organism evidence="3 4">
    <name type="scientific">Pisum sativum</name>
    <name type="common">Garden pea</name>
    <name type="synonym">Lathyrus oleraceus</name>
    <dbReference type="NCBI Taxonomy" id="3888"/>
    <lineage>
        <taxon>Eukaryota</taxon>
        <taxon>Viridiplantae</taxon>
        <taxon>Streptophyta</taxon>
        <taxon>Embryophyta</taxon>
        <taxon>Tracheophyta</taxon>
        <taxon>Spermatophyta</taxon>
        <taxon>Magnoliopsida</taxon>
        <taxon>eudicotyledons</taxon>
        <taxon>Gunneridae</taxon>
        <taxon>Pentapetalae</taxon>
        <taxon>rosids</taxon>
        <taxon>fabids</taxon>
        <taxon>Fabales</taxon>
        <taxon>Fabaceae</taxon>
        <taxon>Papilionoideae</taxon>
        <taxon>50 kb inversion clade</taxon>
        <taxon>NPAAA clade</taxon>
        <taxon>Hologalegina</taxon>
        <taxon>IRL clade</taxon>
        <taxon>Fabeae</taxon>
        <taxon>Lathyrus</taxon>
    </lineage>
</organism>
<dbReference type="Pfam" id="PF14299">
    <property type="entry name" value="PP2"/>
    <property type="match status" value="1"/>
</dbReference>
<dbReference type="PROSITE" id="PS50181">
    <property type="entry name" value="FBOX"/>
    <property type="match status" value="1"/>
</dbReference>
<reference evidence="3 4" key="1">
    <citation type="journal article" date="2022" name="Nat. Genet.">
        <title>Improved pea reference genome and pan-genome highlight genomic features and evolutionary characteristics.</title>
        <authorList>
            <person name="Yang T."/>
            <person name="Liu R."/>
            <person name="Luo Y."/>
            <person name="Hu S."/>
            <person name="Wang D."/>
            <person name="Wang C."/>
            <person name="Pandey M.K."/>
            <person name="Ge S."/>
            <person name="Xu Q."/>
            <person name="Li N."/>
            <person name="Li G."/>
            <person name="Huang Y."/>
            <person name="Saxena R.K."/>
            <person name="Ji Y."/>
            <person name="Li M."/>
            <person name="Yan X."/>
            <person name="He Y."/>
            <person name="Liu Y."/>
            <person name="Wang X."/>
            <person name="Xiang C."/>
            <person name="Varshney R.K."/>
            <person name="Ding H."/>
            <person name="Gao S."/>
            <person name="Zong X."/>
        </authorList>
    </citation>
    <scope>NUCLEOTIDE SEQUENCE [LARGE SCALE GENOMIC DNA]</scope>
    <source>
        <strain evidence="3 4">cv. Zhongwan 6</strain>
    </source>
</reference>
<feature type="domain" description="F-box" evidence="2">
    <location>
        <begin position="72"/>
        <end position="118"/>
    </location>
</feature>
<gene>
    <name evidence="3" type="ORF">KIW84_065434</name>
</gene>
<comment type="caution">
    <text evidence="3">The sequence shown here is derived from an EMBL/GenBank/DDBJ whole genome shotgun (WGS) entry which is preliminary data.</text>
</comment>
<dbReference type="PANTHER" id="PTHR31960:SF18">
    <property type="entry name" value="F-BOX PROTEIN PP2-A14"/>
    <property type="match status" value="1"/>
</dbReference>
<dbReference type="PANTHER" id="PTHR31960">
    <property type="entry name" value="F-BOX PROTEIN PP2-A15"/>
    <property type="match status" value="1"/>
</dbReference>
<dbReference type="InterPro" id="IPR036047">
    <property type="entry name" value="F-box-like_dom_sf"/>
</dbReference>
<dbReference type="EMBL" id="JAMSHJ010000006">
    <property type="protein sequence ID" value="KAI5400543.1"/>
    <property type="molecule type" value="Genomic_DNA"/>
</dbReference>
<feature type="region of interest" description="Disordered" evidence="1">
    <location>
        <begin position="55"/>
        <end position="76"/>
    </location>
</feature>
<accession>A0A9D4WCZ1</accession>
<evidence type="ECO:0000259" key="2">
    <source>
        <dbReference type="PROSITE" id="PS50181"/>
    </source>
</evidence>
<dbReference type="Proteomes" id="UP001058974">
    <property type="component" value="Chromosome 6"/>
</dbReference>
<dbReference type="InterPro" id="IPR025886">
    <property type="entry name" value="PP2-like"/>
</dbReference>
<protein>
    <recommendedName>
        <fullName evidence="2">F-box domain-containing protein</fullName>
    </recommendedName>
</protein>
<dbReference type="CDD" id="cd22162">
    <property type="entry name" value="F-box_AtSKIP3-like"/>
    <property type="match status" value="1"/>
</dbReference>
<dbReference type="Gramene" id="Psat06G0543400-T1">
    <property type="protein sequence ID" value="KAI5400543.1"/>
    <property type="gene ID" value="KIW84_065434"/>
</dbReference>
<dbReference type="AlphaFoldDB" id="A0A9D4WCZ1"/>
<proteinExistence type="predicted"/>
<name>A0A9D4WCZ1_PEA</name>
<feature type="non-terminal residue" evidence="3">
    <location>
        <position position="1"/>
    </location>
</feature>
<sequence length="339" mass="38748">ENGNTFFIFILSSILLHTLPPLLPLRPFSPNSLLILFLQQRFIFSIISFMGSSVSSTSSNIREKDDSSSSSRTSLGDIPESCISSLLMNLDPPNICKLARVNRAFHRASSSDFVWESKLPSCYKFLASKVLDEESVSTMTKKEIYTKLCRRNLFDGDTKEVLLEKCSGQVCLFMSSKSLKITGIDDRRYWIYIPTEESRFKNVAYLQQMWWVEVAGELEFLFPVGSYSVTFRLKLGKPLKRLGRRVCNVDQVHGWDVKPIRFKLTTSNDECSISECYLNELGEWVYYHVGDFVVVKPNEPMKIKFSLAQIDCTHTKGGLCVDSAIICPSEFRERLKHFS</sequence>
<evidence type="ECO:0000256" key="1">
    <source>
        <dbReference type="SAM" id="MobiDB-lite"/>
    </source>
</evidence>
<evidence type="ECO:0000313" key="4">
    <source>
        <dbReference type="Proteomes" id="UP001058974"/>
    </source>
</evidence>
<evidence type="ECO:0000313" key="3">
    <source>
        <dbReference type="EMBL" id="KAI5400543.1"/>
    </source>
</evidence>
<dbReference type="InterPro" id="IPR001810">
    <property type="entry name" value="F-box_dom"/>
</dbReference>
<dbReference type="SUPFAM" id="SSF81383">
    <property type="entry name" value="F-box domain"/>
    <property type="match status" value="1"/>
</dbReference>
<keyword evidence="4" id="KW-1185">Reference proteome</keyword>